<dbReference type="Proteomes" id="UP001236014">
    <property type="component" value="Chromosome"/>
</dbReference>
<accession>A0A9Y2ICN7</accession>
<evidence type="ECO:0000313" key="2">
    <source>
        <dbReference type="EMBL" id="WIX77647.1"/>
    </source>
</evidence>
<dbReference type="AlphaFoldDB" id="A0A9Y2ICN7"/>
<dbReference type="EMBL" id="CP127294">
    <property type="protein sequence ID" value="WIX77647.1"/>
    <property type="molecule type" value="Genomic_DNA"/>
</dbReference>
<protein>
    <recommendedName>
        <fullName evidence="4">Secreted protein</fullName>
    </recommendedName>
</protein>
<evidence type="ECO:0000313" key="3">
    <source>
        <dbReference type="Proteomes" id="UP001236014"/>
    </source>
</evidence>
<feature type="chain" id="PRO_5040736342" description="Secreted protein" evidence="1">
    <location>
        <begin position="30"/>
        <end position="123"/>
    </location>
</feature>
<evidence type="ECO:0008006" key="4">
    <source>
        <dbReference type="Google" id="ProtNLM"/>
    </source>
</evidence>
<sequence>MRNLRFRAAVLATPLVAASLLVAPAPASAAPAVTDLDCGFFACSWVFSKSATKLIAEGAPATRVCKNIPKPGNLACGVAIAALVVTAKKARSEGKCAKITWTKTPAPPLGTWWPSVEGGKRCK</sequence>
<keyword evidence="3" id="KW-1185">Reference proteome</keyword>
<name>A0A9Y2ICN7_9PSEU</name>
<proteinExistence type="predicted"/>
<evidence type="ECO:0000256" key="1">
    <source>
        <dbReference type="SAM" id="SignalP"/>
    </source>
</evidence>
<dbReference type="RefSeq" id="WP_285968387.1">
    <property type="nucleotide sequence ID" value="NZ_CP127294.1"/>
</dbReference>
<organism evidence="2 3">
    <name type="scientific">Amycolatopsis carbonis</name>
    <dbReference type="NCBI Taxonomy" id="715471"/>
    <lineage>
        <taxon>Bacteria</taxon>
        <taxon>Bacillati</taxon>
        <taxon>Actinomycetota</taxon>
        <taxon>Actinomycetes</taxon>
        <taxon>Pseudonocardiales</taxon>
        <taxon>Pseudonocardiaceae</taxon>
        <taxon>Amycolatopsis</taxon>
    </lineage>
</organism>
<dbReference type="KEGG" id="acab:QRX50_40610"/>
<reference evidence="2 3" key="1">
    <citation type="submission" date="2023-06" db="EMBL/GenBank/DDBJ databases">
        <authorList>
            <person name="Oyuntsetseg B."/>
            <person name="Kim S.B."/>
        </authorList>
    </citation>
    <scope>NUCLEOTIDE SEQUENCE [LARGE SCALE GENOMIC DNA]</scope>
    <source>
        <strain evidence="2 3">2-15</strain>
    </source>
</reference>
<gene>
    <name evidence="2" type="ORF">QRX50_40610</name>
</gene>
<keyword evidence="1" id="KW-0732">Signal</keyword>
<feature type="signal peptide" evidence="1">
    <location>
        <begin position="1"/>
        <end position="29"/>
    </location>
</feature>